<dbReference type="EMBL" id="ACCJ01000324">
    <property type="protein sequence ID" value="EEG53906.1"/>
    <property type="molecule type" value="Genomic_DNA"/>
</dbReference>
<keyword evidence="2" id="KW-1185">Reference proteome</keyword>
<dbReference type="HOGENOM" id="CLU_1522594_0_0_9"/>
<proteinExistence type="predicted"/>
<name>C0D442_9FIRM</name>
<dbReference type="AlphaFoldDB" id="C0D442"/>
<reference evidence="1 2" key="1">
    <citation type="submission" date="2009-02" db="EMBL/GenBank/DDBJ databases">
        <title>Draft genome sequence of Clostridium asparagiforme (DSM 15981).</title>
        <authorList>
            <person name="Sudarsanam P."/>
            <person name="Ley R."/>
            <person name="Guruge J."/>
            <person name="Turnbaugh P.J."/>
            <person name="Mahowald M."/>
            <person name="Liep D."/>
            <person name="Gordon J."/>
        </authorList>
    </citation>
    <scope>NUCLEOTIDE SEQUENCE [LARGE SCALE GENOMIC DNA]</scope>
    <source>
        <strain evidence="1 2">DSM 15981</strain>
    </source>
</reference>
<dbReference type="Proteomes" id="UP000004756">
    <property type="component" value="Unassembled WGS sequence"/>
</dbReference>
<dbReference type="Pfam" id="PF20541">
    <property type="entry name" value="DUF6756"/>
    <property type="match status" value="1"/>
</dbReference>
<dbReference type="InterPro" id="IPR046644">
    <property type="entry name" value="DUF6756"/>
</dbReference>
<gene>
    <name evidence="1" type="ORF">CLOSTASPAR_04034</name>
</gene>
<protein>
    <submittedName>
        <fullName evidence="1">Uncharacterized protein</fullName>
    </submittedName>
</protein>
<comment type="caution">
    <text evidence="1">The sequence shown here is derived from an EMBL/GenBank/DDBJ whole genome shotgun (WGS) entry which is preliminary data.</text>
</comment>
<sequence length="171" mass="20122">MALSVQFKKWTVRNTMTFTMYMRKQTEQIIKDQNLDRARAFEVPKLKYSAILHEIESAFVADGGGIHWANMGRYKPDILCVYRRITDQPLWYHTLPEIIPTPHEPVYVLLEDRKGYQPKYWLYEMCLPELITILDESSGLGDFYIVSKKYQWLISENHEEIASFLGNGLIL</sequence>
<organism evidence="1 2">
    <name type="scientific">[Clostridium] asparagiforme DSM 15981</name>
    <dbReference type="NCBI Taxonomy" id="518636"/>
    <lineage>
        <taxon>Bacteria</taxon>
        <taxon>Bacillati</taxon>
        <taxon>Bacillota</taxon>
        <taxon>Clostridia</taxon>
        <taxon>Lachnospirales</taxon>
        <taxon>Lachnospiraceae</taxon>
        <taxon>Enterocloster</taxon>
    </lineage>
</organism>
<evidence type="ECO:0000313" key="2">
    <source>
        <dbReference type="Proteomes" id="UP000004756"/>
    </source>
</evidence>
<evidence type="ECO:0000313" key="1">
    <source>
        <dbReference type="EMBL" id="EEG53906.1"/>
    </source>
</evidence>
<accession>C0D442</accession>